<dbReference type="PANTHER" id="PTHR42776:SF27">
    <property type="entry name" value="DIPEPTIDYL PEPTIDASE FAMILY MEMBER 6"/>
    <property type="match status" value="1"/>
</dbReference>
<feature type="domain" description="Peptidase S9 prolyl oligopeptidase catalytic" evidence="3">
    <location>
        <begin position="455"/>
        <end position="661"/>
    </location>
</feature>
<sequence>MIANDVSLLTAVSRPTLHLDGSRAVVAVSHPDLDADAYVGQLWTVPLATGAAPTRLTRGRLDSAPRFSPDGRLLAFVRDTGDGPAQLHVVSSAGGESVRVTDQKLGIGSYRWSPNSARLAFTARVPEHGRYGTVDDLAAAAEPPRRFTTLRYRSNGVGYTTDRHTHVFIVDVPDPTAEPAYPVAPSAEAPAPAPEAGCPSVRQLTSGPFDHGPLAFSPDGNTIAVVAARHDSRDDDLATDVFALALGEDAGAPQQLTDSGVALGIGAIEWAPDGTVYVLATELGASRRDFVGRGASLWALGGAGLPARRLTDPAIHDLGEVDSHITVTDGGVIVQNRARGRVELLRIGSDGPASVAVAGDIAVTGHDAVGGTIIASFTSPRSEGELGVVEDGRMRQLTDFSAALAQRGIVQAVEFTLAARDGHTVHGWVLEPEGDGPHPVLLNIHGGPFAQYGVSFFDEAQVYVAAGYAVVLCNPRGAAGYGEKHARAIRRRMGTVDLTDVLDFLDGAIARRPLLDGTRVGIMGGSYGGYLTAWATAHDHRFAAAIVERGYLDPEQFVGTSDIGSFFTDEYAGTDPELLAAQSPQAVVNRVSTPTLVVHSADDLRCPLAQGERYYAALSRNGVPTELLVFPGENHELTRSGRPRHRVQRFTAILDWWARYLPTDRNHIALDEE</sequence>
<proteinExistence type="predicted"/>
<evidence type="ECO:0000256" key="1">
    <source>
        <dbReference type="ARBA" id="ARBA00022801"/>
    </source>
</evidence>
<organism evidence="4 5">
    <name type="scientific">Marisediminicola antarctica</name>
    <dbReference type="NCBI Taxonomy" id="674079"/>
    <lineage>
        <taxon>Bacteria</taxon>
        <taxon>Bacillati</taxon>
        <taxon>Actinomycetota</taxon>
        <taxon>Actinomycetes</taxon>
        <taxon>Micrococcales</taxon>
        <taxon>Microbacteriaceae</taxon>
        <taxon>Marisediminicola</taxon>
    </lineage>
</organism>
<accession>A0A7L5AJ96</accession>
<dbReference type="OrthoDB" id="262125at2"/>
<protein>
    <submittedName>
        <fullName evidence="4">Peptidase S9</fullName>
    </submittedName>
</protein>
<keyword evidence="2" id="KW-0720">Serine protease</keyword>
<dbReference type="Pfam" id="PF07676">
    <property type="entry name" value="PD40"/>
    <property type="match status" value="2"/>
</dbReference>
<dbReference type="InterPro" id="IPR029058">
    <property type="entry name" value="AB_hydrolase_fold"/>
</dbReference>
<evidence type="ECO:0000256" key="2">
    <source>
        <dbReference type="ARBA" id="ARBA00022825"/>
    </source>
</evidence>
<dbReference type="AlphaFoldDB" id="A0A7L5AJ96"/>
<evidence type="ECO:0000259" key="3">
    <source>
        <dbReference type="Pfam" id="PF00326"/>
    </source>
</evidence>
<dbReference type="InterPro" id="IPR011042">
    <property type="entry name" value="6-blade_b-propeller_TolB-like"/>
</dbReference>
<dbReference type="SUPFAM" id="SSF53474">
    <property type="entry name" value="alpha/beta-Hydrolases"/>
    <property type="match status" value="1"/>
</dbReference>
<dbReference type="EMBL" id="CP017146">
    <property type="protein sequence ID" value="QHO70156.1"/>
    <property type="molecule type" value="Genomic_DNA"/>
</dbReference>
<evidence type="ECO:0000313" key="4">
    <source>
        <dbReference type="EMBL" id="QHO70156.1"/>
    </source>
</evidence>
<dbReference type="PANTHER" id="PTHR42776">
    <property type="entry name" value="SERINE PEPTIDASE S9 FAMILY MEMBER"/>
    <property type="match status" value="1"/>
</dbReference>
<keyword evidence="2" id="KW-0645">Protease</keyword>
<dbReference type="Gene3D" id="3.40.50.1820">
    <property type="entry name" value="alpha/beta hydrolase"/>
    <property type="match status" value="1"/>
</dbReference>
<keyword evidence="1" id="KW-0378">Hydrolase</keyword>
<dbReference type="Pfam" id="PF00326">
    <property type="entry name" value="Peptidase_S9"/>
    <property type="match status" value="1"/>
</dbReference>
<name>A0A7L5AJ96_9MICO</name>
<dbReference type="RefSeq" id="WP_161886549.1">
    <property type="nucleotide sequence ID" value="NZ_CP017146.1"/>
</dbReference>
<dbReference type="InterPro" id="IPR011659">
    <property type="entry name" value="WD40"/>
</dbReference>
<dbReference type="KEGG" id="mant:BHD05_11405"/>
<reference evidence="4 5" key="1">
    <citation type="submission" date="2016-09" db="EMBL/GenBank/DDBJ databases">
        <title>Complete genome sequence of microbes from the polar regions.</title>
        <authorList>
            <person name="Liao L."/>
            <person name="Chen B."/>
        </authorList>
    </citation>
    <scope>NUCLEOTIDE SEQUENCE [LARGE SCALE GENOMIC DNA]</scope>
    <source>
        <strain evidence="4 5">ZS314</strain>
    </source>
</reference>
<dbReference type="GO" id="GO:0004252">
    <property type="term" value="F:serine-type endopeptidase activity"/>
    <property type="evidence" value="ECO:0007669"/>
    <property type="project" value="TreeGrafter"/>
</dbReference>
<dbReference type="Gene3D" id="2.120.10.30">
    <property type="entry name" value="TolB, C-terminal domain"/>
    <property type="match status" value="2"/>
</dbReference>
<dbReference type="GO" id="GO:0006508">
    <property type="term" value="P:proteolysis"/>
    <property type="evidence" value="ECO:0007669"/>
    <property type="project" value="InterPro"/>
</dbReference>
<dbReference type="InterPro" id="IPR001375">
    <property type="entry name" value="Peptidase_S9_cat"/>
</dbReference>
<evidence type="ECO:0000313" key="5">
    <source>
        <dbReference type="Proteomes" id="UP000464507"/>
    </source>
</evidence>
<gene>
    <name evidence="4" type="ORF">BHD05_11405</name>
</gene>
<dbReference type="SUPFAM" id="SSF82171">
    <property type="entry name" value="DPP6 N-terminal domain-like"/>
    <property type="match status" value="1"/>
</dbReference>
<dbReference type="Proteomes" id="UP000464507">
    <property type="component" value="Chromosome"/>
</dbReference>
<keyword evidence="5" id="KW-1185">Reference proteome</keyword>